<proteinExistence type="predicted"/>
<feature type="transmembrane region" description="Helical" evidence="1">
    <location>
        <begin position="24"/>
        <end position="44"/>
    </location>
</feature>
<dbReference type="EMBL" id="AJIL01006714">
    <property type="protein sequence ID" value="KNE87107.1"/>
    <property type="molecule type" value="Genomic_DNA"/>
</dbReference>
<reference evidence="3" key="1">
    <citation type="submission" date="2014-03" db="EMBL/GenBank/DDBJ databases">
        <title>The Genome Sequence of Puccinia striiformis f. sp. tritici PST-78.</title>
        <authorList>
            <consortium name="The Broad Institute Genome Sequencing Platform"/>
            <person name="Cuomo C."/>
            <person name="Hulbert S."/>
            <person name="Chen X."/>
            <person name="Walker B."/>
            <person name="Young S.K."/>
            <person name="Zeng Q."/>
            <person name="Gargeya S."/>
            <person name="Fitzgerald M."/>
            <person name="Haas B."/>
            <person name="Abouelleil A."/>
            <person name="Alvarado L."/>
            <person name="Arachchi H.M."/>
            <person name="Berlin A.M."/>
            <person name="Chapman S.B."/>
            <person name="Goldberg J."/>
            <person name="Griggs A."/>
            <person name="Gujja S."/>
            <person name="Hansen M."/>
            <person name="Howarth C."/>
            <person name="Imamovic A."/>
            <person name="Larimer J."/>
            <person name="McCowan C."/>
            <person name="Montmayeur A."/>
            <person name="Murphy C."/>
            <person name="Neiman D."/>
            <person name="Pearson M."/>
            <person name="Priest M."/>
            <person name="Roberts A."/>
            <person name="Saif S."/>
            <person name="Shea T."/>
            <person name="Sisk P."/>
            <person name="Sykes S."/>
            <person name="Wortman J."/>
            <person name="Nusbaum C."/>
            <person name="Birren B."/>
        </authorList>
    </citation>
    <scope>NUCLEOTIDE SEQUENCE [LARGE SCALE GENOMIC DNA]</scope>
    <source>
        <strain evidence="3">race PST-78</strain>
    </source>
</reference>
<dbReference type="Proteomes" id="UP000054564">
    <property type="component" value="Unassembled WGS sequence"/>
</dbReference>
<organism evidence="2 3">
    <name type="scientific">Puccinia striiformis f. sp. tritici PST-78</name>
    <dbReference type="NCBI Taxonomy" id="1165861"/>
    <lineage>
        <taxon>Eukaryota</taxon>
        <taxon>Fungi</taxon>
        <taxon>Dikarya</taxon>
        <taxon>Basidiomycota</taxon>
        <taxon>Pucciniomycotina</taxon>
        <taxon>Pucciniomycetes</taxon>
        <taxon>Pucciniales</taxon>
        <taxon>Pucciniaceae</taxon>
        <taxon>Puccinia</taxon>
    </lineage>
</organism>
<keyword evidence="1" id="KW-0472">Membrane</keyword>
<protein>
    <submittedName>
        <fullName evidence="2">Uncharacterized protein</fullName>
    </submittedName>
</protein>
<evidence type="ECO:0000256" key="1">
    <source>
        <dbReference type="SAM" id="Phobius"/>
    </source>
</evidence>
<keyword evidence="3" id="KW-1185">Reference proteome</keyword>
<accession>A0A0L0UJ37</accession>
<gene>
    <name evidence="2" type="ORF">PSTG_19517</name>
</gene>
<dbReference type="AlphaFoldDB" id="A0A0L0UJ37"/>
<comment type="caution">
    <text evidence="2">The sequence shown here is derived from an EMBL/GenBank/DDBJ whole genome shotgun (WGS) entry which is preliminary data.</text>
</comment>
<keyword evidence="1" id="KW-0812">Transmembrane</keyword>
<feature type="non-terminal residue" evidence="2">
    <location>
        <position position="58"/>
    </location>
</feature>
<keyword evidence="1" id="KW-1133">Transmembrane helix</keyword>
<name>A0A0L0UJ37_9BASI</name>
<evidence type="ECO:0000313" key="2">
    <source>
        <dbReference type="EMBL" id="KNE87107.1"/>
    </source>
</evidence>
<sequence>MITAEQALKIINIATTYAAVPSSMMVSFALMVATGTGIKFSIAYGQNKREQMSEYLGN</sequence>
<evidence type="ECO:0000313" key="3">
    <source>
        <dbReference type="Proteomes" id="UP000054564"/>
    </source>
</evidence>